<dbReference type="AlphaFoldDB" id="A0A498JRX9"/>
<proteinExistence type="predicted"/>
<keyword evidence="3" id="KW-1185">Reference proteome</keyword>
<evidence type="ECO:0000256" key="1">
    <source>
        <dbReference type="SAM" id="MobiDB-lite"/>
    </source>
</evidence>
<protein>
    <submittedName>
        <fullName evidence="2">Uncharacterized protein</fullName>
    </submittedName>
</protein>
<organism evidence="2 3">
    <name type="scientific">Malus domestica</name>
    <name type="common">Apple</name>
    <name type="synonym">Pyrus malus</name>
    <dbReference type="NCBI Taxonomy" id="3750"/>
    <lineage>
        <taxon>Eukaryota</taxon>
        <taxon>Viridiplantae</taxon>
        <taxon>Streptophyta</taxon>
        <taxon>Embryophyta</taxon>
        <taxon>Tracheophyta</taxon>
        <taxon>Spermatophyta</taxon>
        <taxon>Magnoliopsida</taxon>
        <taxon>eudicotyledons</taxon>
        <taxon>Gunneridae</taxon>
        <taxon>Pentapetalae</taxon>
        <taxon>rosids</taxon>
        <taxon>fabids</taxon>
        <taxon>Rosales</taxon>
        <taxon>Rosaceae</taxon>
        <taxon>Amygdaloideae</taxon>
        <taxon>Maleae</taxon>
        <taxon>Malus</taxon>
    </lineage>
</organism>
<comment type="caution">
    <text evidence="2">The sequence shown here is derived from an EMBL/GenBank/DDBJ whole genome shotgun (WGS) entry which is preliminary data.</text>
</comment>
<accession>A0A498JRX9</accession>
<sequence>MENDLTGHLQPNDSEDQKVENSLKIISNRGLGQMACGSYWTKRGQMADRLAQLNQSANPSWLNSAGQLAPGSAIIFIIHVDYIR</sequence>
<feature type="region of interest" description="Disordered" evidence="1">
    <location>
        <begin position="1"/>
        <end position="20"/>
    </location>
</feature>
<evidence type="ECO:0000313" key="3">
    <source>
        <dbReference type="Proteomes" id="UP000290289"/>
    </source>
</evidence>
<dbReference type="Proteomes" id="UP000290289">
    <property type="component" value="Chromosome 5"/>
</dbReference>
<gene>
    <name evidence="2" type="ORF">DVH24_011024</name>
</gene>
<dbReference type="EMBL" id="RDQH01000331">
    <property type="protein sequence ID" value="RXH98699.1"/>
    <property type="molecule type" value="Genomic_DNA"/>
</dbReference>
<name>A0A498JRX9_MALDO</name>
<reference evidence="2 3" key="1">
    <citation type="submission" date="2018-10" db="EMBL/GenBank/DDBJ databases">
        <title>A high-quality apple genome assembly.</title>
        <authorList>
            <person name="Hu J."/>
        </authorList>
    </citation>
    <scope>NUCLEOTIDE SEQUENCE [LARGE SCALE GENOMIC DNA]</scope>
    <source>
        <strain evidence="3">cv. HFTH1</strain>
        <tissue evidence="2">Young leaf</tissue>
    </source>
</reference>
<evidence type="ECO:0000313" key="2">
    <source>
        <dbReference type="EMBL" id="RXH98699.1"/>
    </source>
</evidence>